<dbReference type="PANTHER" id="PTHR43415">
    <property type="entry name" value="SPERMIDINE N(1)-ACETYLTRANSFERASE"/>
    <property type="match status" value="1"/>
</dbReference>
<comment type="caution">
    <text evidence="2">The sequence shown here is derived from an EMBL/GenBank/DDBJ whole genome shotgun (WGS) entry which is preliminary data.</text>
</comment>
<evidence type="ECO:0000313" key="2">
    <source>
        <dbReference type="EMBL" id="GEB35166.1"/>
    </source>
</evidence>
<reference evidence="2 3" key="1">
    <citation type="submission" date="2019-06" db="EMBL/GenBank/DDBJ databases">
        <title>Whole genome shotgun sequence of Brevibacillus parabrevis NBRC 12334.</title>
        <authorList>
            <person name="Hosoyama A."/>
            <person name="Uohara A."/>
            <person name="Ohji S."/>
            <person name="Ichikawa N."/>
        </authorList>
    </citation>
    <scope>NUCLEOTIDE SEQUENCE [LARGE SCALE GENOMIC DNA]</scope>
    <source>
        <strain evidence="2 3">NBRC 12334</strain>
    </source>
</reference>
<name>A0A4Y3PT59_BREPA</name>
<dbReference type="InterPro" id="IPR016181">
    <property type="entry name" value="Acyl_CoA_acyltransferase"/>
</dbReference>
<gene>
    <name evidence="2" type="ORF">BPA01_47460</name>
</gene>
<dbReference type="EMBL" id="BJMH01000034">
    <property type="protein sequence ID" value="GEB35166.1"/>
    <property type="molecule type" value="Genomic_DNA"/>
</dbReference>
<evidence type="ECO:0000313" key="3">
    <source>
        <dbReference type="Proteomes" id="UP000316882"/>
    </source>
</evidence>
<dbReference type="AlphaFoldDB" id="A0A4Y3PT59"/>
<evidence type="ECO:0000259" key="1">
    <source>
        <dbReference type="Pfam" id="PF13302"/>
    </source>
</evidence>
<dbReference type="InterPro" id="IPR000182">
    <property type="entry name" value="GNAT_dom"/>
</dbReference>
<sequence>MIKGNVVELRPVAAEDMERMYLWRNDEEAATLAAGTSMAVYSNVSLDTLRVLYEESVKTSRLDDKWNRFAFSIYTLEGVHIGNCDYRNVNPVTRTATIGIAILAKEYWSKGYGVRDRYVEDFASLSVFAVESESCATRYVERQYPGDSRL</sequence>
<dbReference type="Gene3D" id="3.40.630.30">
    <property type="match status" value="1"/>
</dbReference>
<feature type="domain" description="N-acetyltransferase" evidence="1">
    <location>
        <begin position="8"/>
        <end position="113"/>
    </location>
</feature>
<organism evidence="2 3">
    <name type="scientific">Brevibacillus parabrevis</name>
    <dbReference type="NCBI Taxonomy" id="54914"/>
    <lineage>
        <taxon>Bacteria</taxon>
        <taxon>Bacillati</taxon>
        <taxon>Bacillota</taxon>
        <taxon>Bacilli</taxon>
        <taxon>Bacillales</taxon>
        <taxon>Paenibacillaceae</taxon>
        <taxon>Brevibacillus</taxon>
    </lineage>
</organism>
<dbReference type="Proteomes" id="UP000316882">
    <property type="component" value="Unassembled WGS sequence"/>
</dbReference>
<dbReference type="Pfam" id="PF13302">
    <property type="entry name" value="Acetyltransf_3"/>
    <property type="match status" value="1"/>
</dbReference>
<protein>
    <recommendedName>
        <fullName evidence="1">N-acetyltransferase domain-containing protein</fullName>
    </recommendedName>
</protein>
<dbReference type="GO" id="GO:0016747">
    <property type="term" value="F:acyltransferase activity, transferring groups other than amino-acyl groups"/>
    <property type="evidence" value="ECO:0007669"/>
    <property type="project" value="InterPro"/>
</dbReference>
<proteinExistence type="predicted"/>
<keyword evidence="3" id="KW-1185">Reference proteome</keyword>
<dbReference type="PANTHER" id="PTHR43415:SF3">
    <property type="entry name" value="GNAT-FAMILY ACETYLTRANSFERASE"/>
    <property type="match status" value="1"/>
</dbReference>
<dbReference type="SUPFAM" id="SSF55729">
    <property type="entry name" value="Acyl-CoA N-acyltransferases (Nat)"/>
    <property type="match status" value="1"/>
</dbReference>
<accession>A0A4Y3PT59</accession>
<dbReference type="RefSeq" id="WP_233454183.1">
    <property type="nucleotide sequence ID" value="NZ_BJMH01000034.1"/>
</dbReference>